<feature type="domain" description="SET" evidence="1">
    <location>
        <begin position="6"/>
        <end position="102"/>
    </location>
</feature>
<evidence type="ECO:0000313" key="3">
    <source>
        <dbReference type="Proteomes" id="UP001479436"/>
    </source>
</evidence>
<dbReference type="SUPFAM" id="SSF82199">
    <property type="entry name" value="SET domain"/>
    <property type="match status" value="1"/>
</dbReference>
<sequence length="155" mass="17608">MPGTQQPFKIVQSGKDISRSLKLVATRDFKKGDAISPLEGKPISGIFYHTVQVGQDQHIELTNDLVYCNHSCDPSLIFDTTRMLTIALRDLKEGDELTFFYPSSEWNMAEPFSCVCNSSQCIGEIKGAKYLTKETLSRYFINEHIQQQHEQTKTI</sequence>
<proteinExistence type="predicted"/>
<reference evidence="2 3" key="1">
    <citation type="submission" date="2023-04" db="EMBL/GenBank/DDBJ databases">
        <title>Genome of Basidiobolus ranarum AG-B5.</title>
        <authorList>
            <person name="Stajich J.E."/>
            <person name="Carter-House D."/>
            <person name="Gryganskyi A."/>
        </authorList>
    </citation>
    <scope>NUCLEOTIDE SEQUENCE [LARGE SCALE GENOMIC DNA]</scope>
    <source>
        <strain evidence="2 3">AG-B5</strain>
    </source>
</reference>
<dbReference type="Proteomes" id="UP001479436">
    <property type="component" value="Unassembled WGS sequence"/>
</dbReference>
<comment type="caution">
    <text evidence="2">The sequence shown here is derived from an EMBL/GenBank/DDBJ whole genome shotgun (WGS) entry which is preliminary data.</text>
</comment>
<dbReference type="PANTHER" id="PTHR12350">
    <property type="entry name" value="HISTONE-LYSINE N-METHYLTRANSFERASE-RELATED"/>
    <property type="match status" value="1"/>
</dbReference>
<dbReference type="Gene3D" id="2.170.270.10">
    <property type="entry name" value="SET domain"/>
    <property type="match status" value="1"/>
</dbReference>
<keyword evidence="3" id="KW-1185">Reference proteome</keyword>
<dbReference type="InterPro" id="IPR053201">
    <property type="entry name" value="Flavunoidine_N-MTase"/>
</dbReference>
<organism evidence="2 3">
    <name type="scientific">Basidiobolus ranarum</name>
    <dbReference type="NCBI Taxonomy" id="34480"/>
    <lineage>
        <taxon>Eukaryota</taxon>
        <taxon>Fungi</taxon>
        <taxon>Fungi incertae sedis</taxon>
        <taxon>Zoopagomycota</taxon>
        <taxon>Entomophthoromycotina</taxon>
        <taxon>Basidiobolomycetes</taxon>
        <taxon>Basidiobolales</taxon>
        <taxon>Basidiobolaceae</taxon>
        <taxon>Basidiobolus</taxon>
    </lineage>
</organism>
<dbReference type="Pfam" id="PF00856">
    <property type="entry name" value="SET"/>
    <property type="match status" value="1"/>
</dbReference>
<dbReference type="PANTHER" id="PTHR12350:SF19">
    <property type="entry name" value="SET DOMAIN-CONTAINING PROTEIN"/>
    <property type="match status" value="1"/>
</dbReference>
<protein>
    <recommendedName>
        <fullName evidence="1">SET domain-containing protein</fullName>
    </recommendedName>
</protein>
<dbReference type="InterPro" id="IPR001214">
    <property type="entry name" value="SET_dom"/>
</dbReference>
<dbReference type="EMBL" id="JASJQH010007221">
    <property type="protein sequence ID" value="KAK9712373.1"/>
    <property type="molecule type" value="Genomic_DNA"/>
</dbReference>
<name>A0ABR2W1F3_9FUNG</name>
<accession>A0ABR2W1F3</accession>
<evidence type="ECO:0000313" key="2">
    <source>
        <dbReference type="EMBL" id="KAK9712373.1"/>
    </source>
</evidence>
<gene>
    <name evidence="2" type="ORF">K7432_007191</name>
</gene>
<evidence type="ECO:0000259" key="1">
    <source>
        <dbReference type="PROSITE" id="PS50280"/>
    </source>
</evidence>
<dbReference type="PROSITE" id="PS50280">
    <property type="entry name" value="SET"/>
    <property type="match status" value="1"/>
</dbReference>
<dbReference type="InterPro" id="IPR046341">
    <property type="entry name" value="SET_dom_sf"/>
</dbReference>